<evidence type="ECO:0000259" key="8">
    <source>
        <dbReference type="PROSITE" id="PS51100"/>
    </source>
</evidence>
<dbReference type="InterPro" id="IPR003501">
    <property type="entry name" value="PTS_EIIB_2/3"/>
</dbReference>
<evidence type="ECO:0000313" key="9">
    <source>
        <dbReference type="EMBL" id="AGB42410.1"/>
    </source>
</evidence>
<dbReference type="SUPFAM" id="SSF52794">
    <property type="entry name" value="PTS system IIB component-like"/>
    <property type="match status" value="1"/>
</dbReference>
<dbReference type="KEGG" id="hhl:Halha_2536"/>
<dbReference type="OrthoDB" id="9808134at2"/>
<dbReference type="CDD" id="cd05564">
    <property type="entry name" value="PTS_IIB_chitobiose_lichenan"/>
    <property type="match status" value="1"/>
</dbReference>
<feature type="domain" description="PTS EIIB type-3" evidence="8">
    <location>
        <begin position="1"/>
        <end position="104"/>
    </location>
</feature>
<accession>L0KCZ2</accession>
<keyword evidence="2" id="KW-0597">Phosphoprotein</keyword>
<dbReference type="HOGENOM" id="CLU_147323_1_0_9"/>
<dbReference type="Gene3D" id="3.40.50.2300">
    <property type="match status" value="1"/>
</dbReference>
<dbReference type="Pfam" id="PF02302">
    <property type="entry name" value="PTS_IIB"/>
    <property type="match status" value="1"/>
</dbReference>
<keyword evidence="4 9" id="KW-0808">Transferase</keyword>
<evidence type="ECO:0000256" key="3">
    <source>
        <dbReference type="ARBA" id="ARBA00022597"/>
    </source>
</evidence>
<dbReference type="PROSITE" id="PS51100">
    <property type="entry name" value="PTS_EIIB_TYPE_3"/>
    <property type="match status" value="1"/>
</dbReference>
<dbReference type="PANTHER" id="PTHR34581:SF2">
    <property type="entry name" value="PTS SYSTEM N,N'-DIACETYLCHITOBIOSE-SPECIFIC EIIB COMPONENT"/>
    <property type="match status" value="1"/>
</dbReference>
<proteinExistence type="predicted"/>
<evidence type="ECO:0000313" key="10">
    <source>
        <dbReference type="Proteomes" id="UP000010880"/>
    </source>
</evidence>
<dbReference type="GO" id="GO:0008982">
    <property type="term" value="F:protein-N(PI)-phosphohistidine-sugar phosphotransferase activity"/>
    <property type="evidence" value="ECO:0007669"/>
    <property type="project" value="InterPro"/>
</dbReference>
<evidence type="ECO:0000256" key="4">
    <source>
        <dbReference type="ARBA" id="ARBA00022679"/>
    </source>
</evidence>
<dbReference type="Proteomes" id="UP000010880">
    <property type="component" value="Chromosome"/>
</dbReference>
<evidence type="ECO:0000256" key="6">
    <source>
        <dbReference type="ARBA" id="ARBA00022777"/>
    </source>
</evidence>
<dbReference type="RefSeq" id="WP_015328123.1">
    <property type="nucleotide sequence ID" value="NC_019978.1"/>
</dbReference>
<dbReference type="InterPro" id="IPR013012">
    <property type="entry name" value="PTS_EIIB_3"/>
</dbReference>
<keyword evidence="6" id="KW-0418">Kinase</keyword>
<sequence>MNILLVCAMGASTGVMVNKMKKKVQEKDEFNEDEFKIEAVATEELKDRVDEFEVVLLGPQIRFKEAEYKKMCEPKGIKVGVIDSRAYGTMNAEAVLNQAADMVK</sequence>
<feature type="modified residue" description="Phosphocysteine; by EIIA" evidence="7">
    <location>
        <position position="7"/>
    </location>
</feature>
<dbReference type="EMBL" id="CP003359">
    <property type="protein sequence ID" value="AGB42410.1"/>
    <property type="molecule type" value="Genomic_DNA"/>
</dbReference>
<name>L0KCZ2_HALHC</name>
<keyword evidence="10" id="KW-1185">Reference proteome</keyword>
<dbReference type="PANTHER" id="PTHR34581">
    <property type="entry name" value="PTS SYSTEM N,N'-DIACETYLCHITOBIOSE-SPECIFIC EIIB COMPONENT"/>
    <property type="match status" value="1"/>
</dbReference>
<organism evidence="9 10">
    <name type="scientific">Halobacteroides halobius (strain ATCC 35273 / DSM 5150 / MD-1)</name>
    <dbReference type="NCBI Taxonomy" id="748449"/>
    <lineage>
        <taxon>Bacteria</taxon>
        <taxon>Bacillati</taxon>
        <taxon>Bacillota</taxon>
        <taxon>Clostridia</taxon>
        <taxon>Halanaerobiales</taxon>
        <taxon>Halobacteroidaceae</taxon>
        <taxon>Halobacteroides</taxon>
    </lineage>
</organism>
<dbReference type="GO" id="GO:0016301">
    <property type="term" value="F:kinase activity"/>
    <property type="evidence" value="ECO:0007669"/>
    <property type="project" value="UniProtKB-KW"/>
</dbReference>
<evidence type="ECO:0000256" key="1">
    <source>
        <dbReference type="ARBA" id="ARBA00022448"/>
    </source>
</evidence>
<dbReference type="AlphaFoldDB" id="L0KCZ2"/>
<keyword evidence="3" id="KW-0762">Sugar transport</keyword>
<protein>
    <submittedName>
        <fullName evidence="9">Phosphotransferase system cellobiose-specific component IIB</fullName>
    </submittedName>
</protein>
<keyword evidence="1" id="KW-0813">Transport</keyword>
<dbReference type="GO" id="GO:0009401">
    <property type="term" value="P:phosphoenolpyruvate-dependent sugar phosphotransferase system"/>
    <property type="evidence" value="ECO:0007669"/>
    <property type="project" value="UniProtKB-KW"/>
</dbReference>
<keyword evidence="5" id="KW-0598">Phosphotransferase system</keyword>
<evidence type="ECO:0000256" key="5">
    <source>
        <dbReference type="ARBA" id="ARBA00022683"/>
    </source>
</evidence>
<evidence type="ECO:0000256" key="2">
    <source>
        <dbReference type="ARBA" id="ARBA00022553"/>
    </source>
</evidence>
<reference evidence="10" key="1">
    <citation type="submission" date="2012-02" db="EMBL/GenBank/DDBJ databases">
        <title>The complete genome of Halobacteroides halobius DSM 5150.</title>
        <authorList>
            <person name="Lucas S."/>
            <person name="Copeland A."/>
            <person name="Lapidus A."/>
            <person name="Glavina del Rio T."/>
            <person name="Dalin E."/>
            <person name="Tice H."/>
            <person name="Bruce D."/>
            <person name="Goodwin L."/>
            <person name="Pitluck S."/>
            <person name="Peters L."/>
            <person name="Mikhailova N."/>
            <person name="Gu W."/>
            <person name="Kyrpides N."/>
            <person name="Mavromatis K."/>
            <person name="Ivanova N."/>
            <person name="Brettin T."/>
            <person name="Detter J.C."/>
            <person name="Han C."/>
            <person name="Larimer F."/>
            <person name="Land M."/>
            <person name="Hauser L."/>
            <person name="Markowitz V."/>
            <person name="Cheng J.-F."/>
            <person name="Hugenholtz P."/>
            <person name="Woyke T."/>
            <person name="Wu D."/>
            <person name="Tindall B."/>
            <person name="Pomrenke H."/>
            <person name="Brambilla E."/>
            <person name="Klenk H.-P."/>
            <person name="Eisen J.A."/>
        </authorList>
    </citation>
    <scope>NUCLEOTIDE SEQUENCE [LARGE SCALE GENOMIC DNA]</scope>
    <source>
        <strain evidence="10">ATCC 35273 / DSM 5150 / MD-1</strain>
    </source>
</reference>
<evidence type="ECO:0000256" key="7">
    <source>
        <dbReference type="PROSITE-ProRule" id="PRU00423"/>
    </source>
</evidence>
<dbReference type="InterPro" id="IPR036095">
    <property type="entry name" value="PTS_EIIB-like_sf"/>
</dbReference>
<dbReference type="eggNOG" id="COG1440">
    <property type="taxonomic scope" value="Bacteria"/>
</dbReference>
<dbReference type="STRING" id="748449.Halha_2536"/>
<dbReference type="InterPro" id="IPR051819">
    <property type="entry name" value="PTS_sugar-specific_EIIB"/>
</dbReference>
<gene>
    <name evidence="9" type="ordered locus">Halha_2536</name>
</gene>